<accession>A0A482XJH5</accession>
<organism evidence="1 2">
    <name type="scientific">Laodelphax striatellus</name>
    <name type="common">Small brown planthopper</name>
    <name type="synonym">Delphax striatella</name>
    <dbReference type="NCBI Taxonomy" id="195883"/>
    <lineage>
        <taxon>Eukaryota</taxon>
        <taxon>Metazoa</taxon>
        <taxon>Ecdysozoa</taxon>
        <taxon>Arthropoda</taxon>
        <taxon>Hexapoda</taxon>
        <taxon>Insecta</taxon>
        <taxon>Pterygota</taxon>
        <taxon>Neoptera</taxon>
        <taxon>Paraneoptera</taxon>
        <taxon>Hemiptera</taxon>
        <taxon>Auchenorrhyncha</taxon>
        <taxon>Fulgoroidea</taxon>
        <taxon>Delphacidae</taxon>
        <taxon>Criomorphinae</taxon>
        <taxon>Laodelphax</taxon>
    </lineage>
</organism>
<reference evidence="1 2" key="1">
    <citation type="journal article" date="2017" name="Gigascience">
        <title>Genome sequence of the small brown planthopper, Laodelphax striatellus.</title>
        <authorList>
            <person name="Zhu J."/>
            <person name="Jiang F."/>
            <person name="Wang X."/>
            <person name="Yang P."/>
            <person name="Bao Y."/>
            <person name="Zhao W."/>
            <person name="Wang W."/>
            <person name="Lu H."/>
            <person name="Wang Q."/>
            <person name="Cui N."/>
            <person name="Li J."/>
            <person name="Chen X."/>
            <person name="Luo L."/>
            <person name="Yu J."/>
            <person name="Kang L."/>
            <person name="Cui F."/>
        </authorList>
    </citation>
    <scope>NUCLEOTIDE SEQUENCE [LARGE SCALE GENOMIC DNA]</scope>
    <source>
        <strain evidence="1">Lst14</strain>
    </source>
</reference>
<dbReference type="Proteomes" id="UP000291343">
    <property type="component" value="Unassembled WGS sequence"/>
</dbReference>
<name>A0A482XJH5_LAOST</name>
<dbReference type="InParanoid" id="A0A482XJH5"/>
<comment type="caution">
    <text evidence="1">The sequence shown here is derived from an EMBL/GenBank/DDBJ whole genome shotgun (WGS) entry which is preliminary data.</text>
</comment>
<keyword evidence="2" id="KW-1185">Reference proteome</keyword>
<gene>
    <name evidence="1" type="ORF">LSTR_LSTR012386</name>
</gene>
<evidence type="ECO:0000313" key="1">
    <source>
        <dbReference type="EMBL" id="RZF45807.1"/>
    </source>
</evidence>
<dbReference type="EMBL" id="QKKF02008040">
    <property type="protein sequence ID" value="RZF45807.1"/>
    <property type="molecule type" value="Genomic_DNA"/>
</dbReference>
<protein>
    <submittedName>
        <fullName evidence="1">Uncharacterized protein</fullName>
    </submittedName>
</protein>
<evidence type="ECO:0000313" key="2">
    <source>
        <dbReference type="Proteomes" id="UP000291343"/>
    </source>
</evidence>
<dbReference type="AlphaFoldDB" id="A0A482XJH5"/>
<proteinExistence type="predicted"/>
<sequence>MDCDGLAMELVRDIYPIRIETDCVWTVGRWLHENNNSIKIFVYGYEKITLLNTMLQLDDRENVEYVGPKFTFSFHEMPNLDTLMRNATGVYCPEHFLLNFVETLRMNSWLAIKEPGYSTILCTECSKCFAQLDNANLFKDQIFCRNLFMAIKKEM</sequence>